<accession>A0A7K1FM24</accession>
<dbReference type="RefSeq" id="WP_154769071.1">
    <property type="nucleotide sequence ID" value="NZ_WLYK01000005.1"/>
</dbReference>
<organism evidence="1 2">
    <name type="scientific">Nakamurella alba</name>
    <dbReference type="NCBI Taxonomy" id="2665158"/>
    <lineage>
        <taxon>Bacteria</taxon>
        <taxon>Bacillati</taxon>
        <taxon>Actinomycetota</taxon>
        <taxon>Actinomycetes</taxon>
        <taxon>Nakamurellales</taxon>
        <taxon>Nakamurellaceae</taxon>
        <taxon>Nakamurella</taxon>
    </lineage>
</organism>
<keyword evidence="2" id="KW-1185">Reference proteome</keyword>
<dbReference type="InterPro" id="IPR036661">
    <property type="entry name" value="Luciferase-like_sf"/>
</dbReference>
<dbReference type="Proteomes" id="UP000460221">
    <property type="component" value="Unassembled WGS sequence"/>
</dbReference>
<dbReference type="AlphaFoldDB" id="A0A7K1FM24"/>
<proteinExistence type="predicted"/>
<gene>
    <name evidence="1" type="ORF">GIS00_14295</name>
</gene>
<dbReference type="EMBL" id="WLYK01000005">
    <property type="protein sequence ID" value="MTD15110.1"/>
    <property type="molecule type" value="Genomic_DNA"/>
</dbReference>
<dbReference type="SUPFAM" id="SSF51679">
    <property type="entry name" value="Bacterial luciferase-like"/>
    <property type="match status" value="1"/>
</dbReference>
<dbReference type="Gene3D" id="3.20.20.30">
    <property type="entry name" value="Luciferase-like domain"/>
    <property type="match status" value="1"/>
</dbReference>
<protein>
    <submittedName>
        <fullName evidence="1">LLM class flavin-dependent oxidoreductase</fullName>
    </submittedName>
</protein>
<sequence>MRIGAALSGTELVAAAEAAGMFGINVRAAGVEASRASEVAVTTTDARVLVRVVLGDENPVTLAEEVAVLDHLSAGRVVAIVDTGDLDVAGAAEDLALLRKSWSGRIFRHEGARWTVPSGVITSGVPTTVSVTPKPAQIDIPVWLDGPVARSIAIGVPVIARSFDEVDPAAQVQPAIGQLSGDLTDDRELVIGWSDAGATHLLVEPPAGADADFFAGYVARYLQPEVSMPSFPRVMAEADLPSRWTP</sequence>
<comment type="caution">
    <text evidence="1">The sequence shown here is derived from an EMBL/GenBank/DDBJ whole genome shotgun (WGS) entry which is preliminary data.</text>
</comment>
<name>A0A7K1FM24_9ACTN</name>
<dbReference type="GO" id="GO:0016705">
    <property type="term" value="F:oxidoreductase activity, acting on paired donors, with incorporation or reduction of molecular oxygen"/>
    <property type="evidence" value="ECO:0007669"/>
    <property type="project" value="InterPro"/>
</dbReference>
<reference evidence="1 2" key="1">
    <citation type="submission" date="2019-11" db="EMBL/GenBank/DDBJ databases">
        <authorList>
            <person name="Jiang L.-Q."/>
        </authorList>
    </citation>
    <scope>NUCLEOTIDE SEQUENCE [LARGE SCALE GENOMIC DNA]</scope>
    <source>
        <strain evidence="1 2">YIM 132087</strain>
    </source>
</reference>
<evidence type="ECO:0000313" key="2">
    <source>
        <dbReference type="Proteomes" id="UP000460221"/>
    </source>
</evidence>
<evidence type="ECO:0000313" key="1">
    <source>
        <dbReference type="EMBL" id="MTD15110.1"/>
    </source>
</evidence>